<comment type="cofactor">
    <cofactor evidence="1">
        <name>FAD</name>
        <dbReference type="ChEBI" id="CHEBI:57692"/>
    </cofactor>
</comment>
<sequence length="556" mass="61441">MTLREDIAALIKGDVADDETTLVEYSRDTSIFERRPKLVVFPMNADDVAAVVRYAHEARSRGENVSVAARSGGSDMTGGPLTDSIVLSFAKYMHRIGAIAADPGSEGTGFALAEPGAYYRDLEKETLERIGMLLPSYPASRGLCAVGGIIGNNAGGELTLRWGKTDRYVRELDVVLADGSRATVKPLSARELAAKESQEDFEGEIYRKTRALIEKNADAIEAARPHVSKNSAGYALWDVADRETGAFDLTRLITGSQGTLALVTEAKLGLVRLPAHHAMLVVFLSDLEILPEIVKRVLSFEPESFESYDKYTFRLAMRFLPQLLGQMGVVRMMELGVAFIPEMWMVATGGVPQLVLMAEFAEETAAQALAKARWAHDELLDLDISMKIAKSEAQEAKYWTVRRESFNLLRKHMPGMSAAPFIDDFVVPPESYPKFLPELDALLSGYKLVFTVAGHIGNGNFHIFPFIDMSSHKNRDIILELSPKVYELVAKYRGSITGEHNDGIVRTPYLPLMFPPRMIELFAEVKEIFDSLNILNPGKKTGGAVEDIERSMITRS</sequence>
<evidence type="ECO:0000256" key="5">
    <source>
        <dbReference type="ARBA" id="ARBA00022946"/>
    </source>
</evidence>
<comment type="caution">
    <text evidence="9">The sequence shown here is derived from an EMBL/GenBank/DDBJ whole genome shotgun (WGS) entry which is preliminary data.</text>
</comment>
<dbReference type="GO" id="GO:0004458">
    <property type="term" value="F:D-lactate dehydrogenase (cytochrome) activity"/>
    <property type="evidence" value="ECO:0007669"/>
    <property type="project" value="UniProtKB-EC"/>
</dbReference>
<keyword evidence="6" id="KW-0560">Oxidoreductase</keyword>
<dbReference type="Gene3D" id="3.30.465.10">
    <property type="match status" value="1"/>
</dbReference>
<dbReference type="PROSITE" id="PS51387">
    <property type="entry name" value="FAD_PCMH"/>
    <property type="match status" value="1"/>
</dbReference>
<accession>A0A1F6E1H7</accession>
<dbReference type="STRING" id="1798500.A3C21_01330"/>
<dbReference type="InterPro" id="IPR016164">
    <property type="entry name" value="FAD-linked_Oxase-like_C"/>
</dbReference>
<keyword evidence="4" id="KW-0274">FAD</keyword>
<dbReference type="Pfam" id="PF01565">
    <property type="entry name" value="FAD_binding_4"/>
    <property type="match status" value="1"/>
</dbReference>
<dbReference type="AlphaFoldDB" id="A0A1F6E1H7"/>
<evidence type="ECO:0000256" key="1">
    <source>
        <dbReference type="ARBA" id="ARBA00001974"/>
    </source>
</evidence>
<gene>
    <name evidence="9" type="ORF">A3C21_01330</name>
</gene>
<evidence type="ECO:0000256" key="6">
    <source>
        <dbReference type="ARBA" id="ARBA00023002"/>
    </source>
</evidence>
<evidence type="ECO:0000256" key="7">
    <source>
        <dbReference type="ARBA" id="ARBA00038897"/>
    </source>
</evidence>
<dbReference type="Pfam" id="PF02913">
    <property type="entry name" value="FAD-oxidase_C"/>
    <property type="match status" value="1"/>
</dbReference>
<evidence type="ECO:0000313" key="10">
    <source>
        <dbReference type="Proteomes" id="UP000178572"/>
    </source>
</evidence>
<protein>
    <recommendedName>
        <fullName evidence="7">D-lactate dehydrogenase (cytochrome)</fullName>
        <ecNumber evidence="7">1.1.2.4</ecNumber>
    </recommendedName>
</protein>
<name>A0A1F6E1H7_9BACT</name>
<dbReference type="Gene3D" id="3.30.43.10">
    <property type="entry name" value="Uridine Diphospho-n-acetylenolpyruvylglucosamine Reductase, domain 2"/>
    <property type="match status" value="1"/>
</dbReference>
<dbReference type="EMBL" id="MFLN01000009">
    <property type="protein sequence ID" value="OGG67437.1"/>
    <property type="molecule type" value="Genomic_DNA"/>
</dbReference>
<dbReference type="Gene3D" id="1.10.45.10">
    <property type="entry name" value="Vanillyl-alcohol Oxidase, Chain A, domain 4"/>
    <property type="match status" value="1"/>
</dbReference>
<dbReference type="PANTHER" id="PTHR11748:SF111">
    <property type="entry name" value="D-LACTATE DEHYDROGENASE, MITOCHONDRIAL-RELATED"/>
    <property type="match status" value="1"/>
</dbReference>
<evidence type="ECO:0000256" key="4">
    <source>
        <dbReference type="ARBA" id="ARBA00022827"/>
    </source>
</evidence>
<evidence type="ECO:0000313" key="9">
    <source>
        <dbReference type="EMBL" id="OGG67437.1"/>
    </source>
</evidence>
<proteinExistence type="inferred from homology"/>
<dbReference type="InterPro" id="IPR006094">
    <property type="entry name" value="Oxid_FAD_bind_N"/>
</dbReference>
<dbReference type="InterPro" id="IPR016169">
    <property type="entry name" value="FAD-bd_PCMH_sub2"/>
</dbReference>
<dbReference type="Proteomes" id="UP000178572">
    <property type="component" value="Unassembled WGS sequence"/>
</dbReference>
<keyword evidence="3" id="KW-0285">Flavoprotein</keyword>
<dbReference type="InterPro" id="IPR016171">
    <property type="entry name" value="Vanillyl_alc_oxidase_C-sub2"/>
</dbReference>
<dbReference type="InterPro" id="IPR004113">
    <property type="entry name" value="FAD-bd_oxidored_4_C"/>
</dbReference>
<keyword evidence="5" id="KW-0809">Transit peptide</keyword>
<dbReference type="GO" id="GO:0008720">
    <property type="term" value="F:D-lactate dehydrogenase (NAD+) activity"/>
    <property type="evidence" value="ECO:0007669"/>
    <property type="project" value="TreeGrafter"/>
</dbReference>
<dbReference type="Gene3D" id="3.30.70.2740">
    <property type="match status" value="1"/>
</dbReference>
<dbReference type="InterPro" id="IPR016167">
    <property type="entry name" value="FAD-bd_PCMH_sub1"/>
</dbReference>
<dbReference type="EC" id="1.1.2.4" evidence="7"/>
<reference evidence="9 10" key="1">
    <citation type="journal article" date="2016" name="Nat. Commun.">
        <title>Thousands of microbial genomes shed light on interconnected biogeochemical processes in an aquifer system.</title>
        <authorList>
            <person name="Anantharaman K."/>
            <person name="Brown C.T."/>
            <person name="Hug L.A."/>
            <person name="Sharon I."/>
            <person name="Castelle C.J."/>
            <person name="Probst A.J."/>
            <person name="Thomas B.C."/>
            <person name="Singh A."/>
            <person name="Wilkins M.J."/>
            <person name="Karaoz U."/>
            <person name="Brodie E.L."/>
            <person name="Williams K.H."/>
            <person name="Hubbard S.S."/>
            <person name="Banfield J.F."/>
        </authorList>
    </citation>
    <scope>NUCLEOTIDE SEQUENCE [LARGE SCALE GENOMIC DNA]</scope>
</reference>
<organism evidence="9 10">
    <name type="scientific">Candidatus Kaiserbacteria bacterium RIFCSPHIGHO2_02_FULL_59_21</name>
    <dbReference type="NCBI Taxonomy" id="1798500"/>
    <lineage>
        <taxon>Bacteria</taxon>
        <taxon>Candidatus Kaiseribacteriota</taxon>
    </lineage>
</organism>
<dbReference type="InterPro" id="IPR016166">
    <property type="entry name" value="FAD-bd_PCMH"/>
</dbReference>
<comment type="similarity">
    <text evidence="2">Belongs to the FAD-binding oxidoreductase/transferase type 4 family.</text>
</comment>
<evidence type="ECO:0000259" key="8">
    <source>
        <dbReference type="PROSITE" id="PS51387"/>
    </source>
</evidence>
<dbReference type="GO" id="GO:0071949">
    <property type="term" value="F:FAD binding"/>
    <property type="evidence" value="ECO:0007669"/>
    <property type="project" value="InterPro"/>
</dbReference>
<dbReference type="SUPFAM" id="SSF55103">
    <property type="entry name" value="FAD-linked oxidases, C-terminal domain"/>
    <property type="match status" value="1"/>
</dbReference>
<dbReference type="PANTHER" id="PTHR11748">
    <property type="entry name" value="D-LACTATE DEHYDROGENASE"/>
    <property type="match status" value="1"/>
</dbReference>
<evidence type="ECO:0000256" key="3">
    <source>
        <dbReference type="ARBA" id="ARBA00022630"/>
    </source>
</evidence>
<dbReference type="GO" id="GO:1903457">
    <property type="term" value="P:lactate catabolic process"/>
    <property type="evidence" value="ECO:0007669"/>
    <property type="project" value="TreeGrafter"/>
</dbReference>
<dbReference type="SUPFAM" id="SSF56176">
    <property type="entry name" value="FAD-binding/transporter-associated domain-like"/>
    <property type="match status" value="1"/>
</dbReference>
<evidence type="ECO:0000256" key="2">
    <source>
        <dbReference type="ARBA" id="ARBA00008000"/>
    </source>
</evidence>
<feature type="domain" description="FAD-binding PCMH-type" evidence="8">
    <location>
        <begin position="32"/>
        <end position="273"/>
    </location>
</feature>
<dbReference type="InterPro" id="IPR036318">
    <property type="entry name" value="FAD-bd_PCMH-like_sf"/>
</dbReference>